<dbReference type="GO" id="GO:0006508">
    <property type="term" value="P:proteolysis"/>
    <property type="evidence" value="ECO:0007669"/>
    <property type="project" value="UniProtKB-KW"/>
</dbReference>
<evidence type="ECO:0000256" key="1">
    <source>
        <dbReference type="ARBA" id="ARBA00007074"/>
    </source>
</evidence>
<dbReference type="PROSITE" id="PS51935">
    <property type="entry name" value="NLPC_P60"/>
    <property type="match status" value="1"/>
</dbReference>
<evidence type="ECO:0000259" key="6">
    <source>
        <dbReference type="PROSITE" id="PS51935"/>
    </source>
</evidence>
<protein>
    <submittedName>
        <fullName evidence="7">Hydrolase</fullName>
    </submittedName>
</protein>
<dbReference type="RefSeq" id="WP_088220006.1">
    <property type="nucleotide sequence ID" value="NZ_AP024590.1"/>
</dbReference>
<evidence type="ECO:0000313" key="7">
    <source>
        <dbReference type="EMBL" id="BCU56475.1"/>
    </source>
</evidence>
<gene>
    <name evidence="7" type="ORF">ENKO_30690</name>
</gene>
<evidence type="ECO:0000256" key="4">
    <source>
        <dbReference type="ARBA" id="ARBA00022807"/>
    </source>
</evidence>
<dbReference type="InterPro" id="IPR038765">
    <property type="entry name" value="Papain-like_cys_pep_sf"/>
</dbReference>
<keyword evidence="2" id="KW-0645">Protease</keyword>
<dbReference type="InterPro" id="IPR051202">
    <property type="entry name" value="Peptidase_C40"/>
</dbReference>
<proteinExistence type="inferred from homology"/>
<evidence type="ECO:0000256" key="3">
    <source>
        <dbReference type="ARBA" id="ARBA00022801"/>
    </source>
</evidence>
<dbReference type="AlphaFoldDB" id="A0AA86M7E4"/>
<dbReference type="PANTHER" id="PTHR47053">
    <property type="entry name" value="MUREIN DD-ENDOPEPTIDASE MEPH-RELATED"/>
    <property type="match status" value="1"/>
</dbReference>
<dbReference type="Pfam" id="PF00877">
    <property type="entry name" value="NLPC_P60"/>
    <property type="match status" value="1"/>
</dbReference>
<dbReference type="Gene3D" id="3.90.1720.10">
    <property type="entry name" value="endopeptidase domain like (from Nostoc punctiforme)"/>
    <property type="match status" value="1"/>
</dbReference>
<evidence type="ECO:0000256" key="2">
    <source>
        <dbReference type="ARBA" id="ARBA00022670"/>
    </source>
</evidence>
<comment type="similarity">
    <text evidence="1">Belongs to the peptidase C40 family.</text>
</comment>
<keyword evidence="4" id="KW-0788">Thiol protease</keyword>
<organism evidence="7 8">
    <name type="scientific">Enterobacter kobei</name>
    <dbReference type="NCBI Taxonomy" id="208224"/>
    <lineage>
        <taxon>Bacteria</taxon>
        <taxon>Pseudomonadati</taxon>
        <taxon>Pseudomonadota</taxon>
        <taxon>Gammaproteobacteria</taxon>
        <taxon>Enterobacterales</taxon>
        <taxon>Enterobacteriaceae</taxon>
        <taxon>Enterobacter</taxon>
        <taxon>Enterobacter cloacae complex</taxon>
    </lineage>
</organism>
<dbReference type="Proteomes" id="UP000682928">
    <property type="component" value="Chromosome"/>
</dbReference>
<feature type="domain" description="NlpC/P60" evidence="6">
    <location>
        <begin position="107"/>
        <end position="234"/>
    </location>
</feature>
<reference evidence="7" key="1">
    <citation type="submission" date="2021-04" db="EMBL/GenBank/DDBJ databases">
        <title>Difference and commonality of drug resistance evolution in various bacteria. and drug sensitivity profiles.</title>
        <authorList>
            <person name="Maeda T."/>
            <person name="Shibai A."/>
            <person name="Kawada K."/>
            <person name="Kotani H."/>
            <person name="Tarusawa Y."/>
            <person name="Tanabe K."/>
            <person name="Furusawa C."/>
        </authorList>
    </citation>
    <scope>NUCLEOTIDE SEQUENCE</scope>
    <source>
        <strain evidence="7">JCM 8580</strain>
    </source>
</reference>
<keyword evidence="3 7" id="KW-0378">Hydrolase</keyword>
<feature type="chain" id="PRO_5041719258" evidence="5">
    <location>
        <begin position="23"/>
        <end position="240"/>
    </location>
</feature>
<name>A0AA86M7E4_9ENTR</name>
<sequence>MSVFRLNTIMLLTTLVASSTFAAPHPAPVKKTLSYAARQRQHNRELLRAKQQLKLAQTTPVVRGNAQAKAALRAQNRRRLEQHPEWFTPMRSHLQDGTGLVNNRYLMHVTDTIIQRLQQQLGKPYVWGGETPEEGFDCSGLVYYAYNSMLATKLPRTADAMYHFPQARNIADRDLQRGDLLFFRIHSSHKADHMGVYLGDGRFIESPRTGERIRISYLNEEYWQRHFLGGRRIIMNNTVR</sequence>
<evidence type="ECO:0000256" key="5">
    <source>
        <dbReference type="SAM" id="SignalP"/>
    </source>
</evidence>
<dbReference type="InterPro" id="IPR000064">
    <property type="entry name" value="NLP_P60_dom"/>
</dbReference>
<evidence type="ECO:0000313" key="8">
    <source>
        <dbReference type="Proteomes" id="UP000682928"/>
    </source>
</evidence>
<accession>A0AA86M7E4</accession>
<feature type="signal peptide" evidence="5">
    <location>
        <begin position="1"/>
        <end position="22"/>
    </location>
</feature>
<dbReference type="EMBL" id="AP024590">
    <property type="protein sequence ID" value="BCU56475.1"/>
    <property type="molecule type" value="Genomic_DNA"/>
</dbReference>
<dbReference type="SUPFAM" id="SSF54001">
    <property type="entry name" value="Cysteine proteinases"/>
    <property type="match status" value="1"/>
</dbReference>
<dbReference type="PANTHER" id="PTHR47053:SF1">
    <property type="entry name" value="MUREIN DD-ENDOPEPTIDASE MEPH-RELATED"/>
    <property type="match status" value="1"/>
</dbReference>
<dbReference type="GO" id="GO:0008234">
    <property type="term" value="F:cysteine-type peptidase activity"/>
    <property type="evidence" value="ECO:0007669"/>
    <property type="project" value="UniProtKB-KW"/>
</dbReference>
<keyword evidence="5" id="KW-0732">Signal</keyword>